<dbReference type="KEGG" id="psw:LK03_06075"/>
<gene>
    <name evidence="2" type="ORF">LK03_06075</name>
</gene>
<evidence type="ECO:0000259" key="1">
    <source>
        <dbReference type="Pfam" id="PF12770"/>
    </source>
</evidence>
<dbReference type="Proteomes" id="UP000029493">
    <property type="component" value="Chromosome"/>
</dbReference>
<accession>A0A089YAK5</accession>
<dbReference type="InterPro" id="IPR024983">
    <property type="entry name" value="CHAT_dom"/>
</dbReference>
<dbReference type="Pfam" id="PF12770">
    <property type="entry name" value="CHAT"/>
    <property type="match status" value="1"/>
</dbReference>
<sequence length="663" mass="71743">MSAPQGEDVDIDFLETLVLLVCAMAPHAKAERNADLRALRLLAGQCATAGQYQRARNLAEQALLMGQGDAGRARLAWHTFADVYHRCRNFTEALVGLVSAMATDAPVEKSDLWHEIHTAIRILRDLGLYDLASEFMPSLKTLTVDLGHDADNDARVVTLELSLRLMKVENDSPEIGAIVAELSRSFKGAVRDRSFLFPLVVLLGQAIQRADIGQVEVAEEARQQLRVGLELIGEQAAHLVRTVSTAAPSASDVADMFNRVQKGLYASDASGDFAFVGVAARRLLDDSAGHDVSGEAKAFGVELLADHAIALPAVPPDLESGWPIRCAQSLSTVGLDVAFIGVDNSGELIVTCVLNGAVHRIDQPLHPKSFKLRLLTWLQKYPRNYGYIERSDGHNEFYDTMEALDVRLPPSKALMVIAEPLLQQMTYNLSLAQPTEVGGFSQFHGIASAIGMAPSLTWFSMVRSQARSGKTAYKAWISAESGAEAEGPLDVALDRLRGTFDEFGFTVDTSRKLPRAMSDAGLAVVTAHGGLTAGGRYIHSIRDEDRLLESPSALASALAGVEVVILFVCSGGRIDKHPLDNTAIGLPKLLLDKGCRAVIASPWPLNVIMTYRWLEPFLRAWETGATVLQATKKANEAVGHALGDEPQYSLAMTAYGDLLLTKS</sequence>
<proteinExistence type="predicted"/>
<dbReference type="AlphaFoldDB" id="A0A089YAK5"/>
<organism evidence="2 3">
    <name type="scientific">Pseudomonas cremoricolorata</name>
    <dbReference type="NCBI Taxonomy" id="157783"/>
    <lineage>
        <taxon>Bacteria</taxon>
        <taxon>Pseudomonadati</taxon>
        <taxon>Pseudomonadota</taxon>
        <taxon>Gammaproteobacteria</taxon>
        <taxon>Pseudomonadales</taxon>
        <taxon>Pseudomonadaceae</taxon>
        <taxon>Pseudomonas</taxon>
    </lineage>
</organism>
<name>A0A089YAK5_9PSED</name>
<keyword evidence="3" id="KW-1185">Reference proteome</keyword>
<protein>
    <recommendedName>
        <fullName evidence="1">CHAT domain-containing protein</fullName>
    </recommendedName>
</protein>
<feature type="domain" description="CHAT" evidence="1">
    <location>
        <begin position="544"/>
        <end position="640"/>
    </location>
</feature>
<dbReference type="EMBL" id="CP009455">
    <property type="protein sequence ID" value="AIR88858.1"/>
    <property type="molecule type" value="Genomic_DNA"/>
</dbReference>
<dbReference type="STRING" id="157783.LK03_06075"/>
<reference evidence="2 3" key="1">
    <citation type="submission" date="2014-09" db="EMBL/GenBank/DDBJ databases">
        <authorList>
            <person name="Chan K.-G."/>
        </authorList>
    </citation>
    <scope>NUCLEOTIDE SEQUENCE [LARGE SCALE GENOMIC DNA]</scope>
    <source>
        <strain evidence="2 3">ND07</strain>
    </source>
</reference>
<evidence type="ECO:0000313" key="2">
    <source>
        <dbReference type="EMBL" id="AIR88858.1"/>
    </source>
</evidence>
<evidence type="ECO:0000313" key="3">
    <source>
        <dbReference type="Proteomes" id="UP000029493"/>
    </source>
</evidence>